<evidence type="ECO:0000313" key="2">
    <source>
        <dbReference type="Proteomes" id="UP001589575"/>
    </source>
</evidence>
<dbReference type="Proteomes" id="UP001589575">
    <property type="component" value="Unassembled WGS sequence"/>
</dbReference>
<keyword evidence="2" id="KW-1185">Reference proteome</keyword>
<evidence type="ECO:0000313" key="1">
    <source>
        <dbReference type="EMBL" id="MFB9069867.1"/>
    </source>
</evidence>
<protein>
    <submittedName>
        <fullName evidence="1">Uncharacterized protein</fullName>
    </submittedName>
</protein>
<dbReference type="EMBL" id="JBHMFI010000001">
    <property type="protein sequence ID" value="MFB9069867.1"/>
    <property type="molecule type" value="Genomic_DNA"/>
</dbReference>
<proteinExistence type="predicted"/>
<organism evidence="1 2">
    <name type="scientific">Citricoccus parietis</name>
    <dbReference type="NCBI Taxonomy" id="592307"/>
    <lineage>
        <taxon>Bacteria</taxon>
        <taxon>Bacillati</taxon>
        <taxon>Actinomycetota</taxon>
        <taxon>Actinomycetes</taxon>
        <taxon>Micrococcales</taxon>
        <taxon>Micrococcaceae</taxon>
        <taxon>Citricoccus</taxon>
    </lineage>
</organism>
<reference evidence="1 2" key="1">
    <citation type="submission" date="2024-09" db="EMBL/GenBank/DDBJ databases">
        <authorList>
            <person name="Sun Q."/>
            <person name="Mori K."/>
        </authorList>
    </citation>
    <scope>NUCLEOTIDE SEQUENCE [LARGE SCALE GENOMIC DNA]</scope>
    <source>
        <strain evidence="1 2">CCM 7609</strain>
    </source>
</reference>
<sequence length="51" mass="5438">MTGLGDDDGPSPTLSVDFAWVLGSVTHTKSTESGRWRQPVRLAQRAAVPSV</sequence>
<comment type="caution">
    <text evidence="1">The sequence shown here is derived from an EMBL/GenBank/DDBJ whole genome shotgun (WGS) entry which is preliminary data.</text>
</comment>
<gene>
    <name evidence="1" type="ORF">ACFFX0_01100</name>
</gene>
<name>A0ABV5FT55_9MICC</name>
<accession>A0ABV5FT55</accession>